<dbReference type="AlphaFoldDB" id="A0A4Y7TAI9"/>
<comment type="caution">
    <text evidence="2">The sequence shown here is derived from an EMBL/GenBank/DDBJ whole genome shotgun (WGS) entry which is preliminary data.</text>
</comment>
<sequence>MLHNSGSGQPGTKGNETYPPGRGRQDERGPTANKDPLVHYGRHFGRSVHAFCKPFSFTHRRPRENPSASGRTCRRERMEHEIFLKLMKLCSGLESRIQKASEQEMHYIADMLNKGSSSARSNDTRALKSAIIDWITPPGGALTPPLSRNVKTDRGFFHYTTGELLCPATLDWSDEDTRKGLRNGDIAVSGDSWPIFLYQDHIFNPENPWEGLLQGKLLVTAFKCIFTSPSSVEKETRATRSRNAELHSMKTVTVASIVYVLTLVRFALSSSAVFSRNDKSTDSERFYQSIMDFLESPSEREEVKGLIRWWNVYAFPICDKDPA</sequence>
<dbReference type="InterPro" id="IPR046521">
    <property type="entry name" value="DUF6698"/>
</dbReference>
<organism evidence="2 3">
    <name type="scientific">Coprinellus micaceus</name>
    <name type="common">Glistening ink-cap mushroom</name>
    <name type="synonym">Coprinus micaceus</name>
    <dbReference type="NCBI Taxonomy" id="71717"/>
    <lineage>
        <taxon>Eukaryota</taxon>
        <taxon>Fungi</taxon>
        <taxon>Dikarya</taxon>
        <taxon>Basidiomycota</taxon>
        <taxon>Agaricomycotina</taxon>
        <taxon>Agaricomycetes</taxon>
        <taxon>Agaricomycetidae</taxon>
        <taxon>Agaricales</taxon>
        <taxon>Agaricineae</taxon>
        <taxon>Psathyrellaceae</taxon>
        <taxon>Coprinellus</taxon>
    </lineage>
</organism>
<evidence type="ECO:0000256" key="1">
    <source>
        <dbReference type="SAM" id="MobiDB-lite"/>
    </source>
</evidence>
<keyword evidence="3" id="KW-1185">Reference proteome</keyword>
<dbReference type="Pfam" id="PF20414">
    <property type="entry name" value="DUF6698"/>
    <property type="match status" value="1"/>
</dbReference>
<proteinExistence type="predicted"/>
<reference evidence="2 3" key="1">
    <citation type="journal article" date="2019" name="Nat. Ecol. Evol.">
        <title>Megaphylogeny resolves global patterns of mushroom evolution.</title>
        <authorList>
            <person name="Varga T."/>
            <person name="Krizsan K."/>
            <person name="Foldi C."/>
            <person name="Dima B."/>
            <person name="Sanchez-Garcia M."/>
            <person name="Sanchez-Ramirez S."/>
            <person name="Szollosi G.J."/>
            <person name="Szarkandi J.G."/>
            <person name="Papp V."/>
            <person name="Albert L."/>
            <person name="Andreopoulos W."/>
            <person name="Angelini C."/>
            <person name="Antonin V."/>
            <person name="Barry K.W."/>
            <person name="Bougher N.L."/>
            <person name="Buchanan P."/>
            <person name="Buyck B."/>
            <person name="Bense V."/>
            <person name="Catcheside P."/>
            <person name="Chovatia M."/>
            <person name="Cooper J."/>
            <person name="Damon W."/>
            <person name="Desjardin D."/>
            <person name="Finy P."/>
            <person name="Geml J."/>
            <person name="Haridas S."/>
            <person name="Hughes K."/>
            <person name="Justo A."/>
            <person name="Karasinski D."/>
            <person name="Kautmanova I."/>
            <person name="Kiss B."/>
            <person name="Kocsube S."/>
            <person name="Kotiranta H."/>
            <person name="LaButti K.M."/>
            <person name="Lechner B.E."/>
            <person name="Liimatainen K."/>
            <person name="Lipzen A."/>
            <person name="Lukacs Z."/>
            <person name="Mihaltcheva S."/>
            <person name="Morgado L.N."/>
            <person name="Niskanen T."/>
            <person name="Noordeloos M.E."/>
            <person name="Ohm R.A."/>
            <person name="Ortiz-Santana B."/>
            <person name="Ovrebo C."/>
            <person name="Racz N."/>
            <person name="Riley R."/>
            <person name="Savchenko A."/>
            <person name="Shiryaev A."/>
            <person name="Soop K."/>
            <person name="Spirin V."/>
            <person name="Szebenyi C."/>
            <person name="Tomsovsky M."/>
            <person name="Tulloss R.E."/>
            <person name="Uehling J."/>
            <person name="Grigoriev I.V."/>
            <person name="Vagvolgyi C."/>
            <person name="Papp T."/>
            <person name="Martin F.M."/>
            <person name="Miettinen O."/>
            <person name="Hibbett D.S."/>
            <person name="Nagy L.G."/>
        </authorList>
    </citation>
    <scope>NUCLEOTIDE SEQUENCE [LARGE SCALE GENOMIC DNA]</scope>
    <source>
        <strain evidence="2 3">FP101781</strain>
    </source>
</reference>
<feature type="compositionally biased region" description="Polar residues" evidence="1">
    <location>
        <begin position="1"/>
        <end position="15"/>
    </location>
</feature>
<gene>
    <name evidence="2" type="ORF">FA13DRAFT_1754862</name>
</gene>
<evidence type="ECO:0000313" key="2">
    <source>
        <dbReference type="EMBL" id="TEB31011.1"/>
    </source>
</evidence>
<dbReference type="Proteomes" id="UP000298030">
    <property type="component" value="Unassembled WGS sequence"/>
</dbReference>
<dbReference type="EMBL" id="QPFP01000020">
    <property type="protein sequence ID" value="TEB31011.1"/>
    <property type="molecule type" value="Genomic_DNA"/>
</dbReference>
<feature type="region of interest" description="Disordered" evidence="1">
    <location>
        <begin position="1"/>
        <end position="39"/>
    </location>
</feature>
<evidence type="ECO:0000313" key="3">
    <source>
        <dbReference type="Proteomes" id="UP000298030"/>
    </source>
</evidence>
<protein>
    <recommendedName>
        <fullName evidence="4">Fungal-type protein kinase domain-containing protein</fullName>
    </recommendedName>
</protein>
<evidence type="ECO:0008006" key="4">
    <source>
        <dbReference type="Google" id="ProtNLM"/>
    </source>
</evidence>
<accession>A0A4Y7TAI9</accession>
<dbReference type="OrthoDB" id="3160134at2759"/>
<name>A0A4Y7TAI9_COPMI</name>